<dbReference type="Proteomes" id="UP000799118">
    <property type="component" value="Unassembled WGS sequence"/>
</dbReference>
<keyword evidence="2" id="KW-1185">Reference proteome</keyword>
<organism evidence="1 2">
    <name type="scientific">Gymnopus androsaceus JB14</name>
    <dbReference type="NCBI Taxonomy" id="1447944"/>
    <lineage>
        <taxon>Eukaryota</taxon>
        <taxon>Fungi</taxon>
        <taxon>Dikarya</taxon>
        <taxon>Basidiomycota</taxon>
        <taxon>Agaricomycotina</taxon>
        <taxon>Agaricomycetes</taxon>
        <taxon>Agaricomycetidae</taxon>
        <taxon>Agaricales</taxon>
        <taxon>Marasmiineae</taxon>
        <taxon>Omphalotaceae</taxon>
        <taxon>Gymnopus</taxon>
    </lineage>
</organism>
<dbReference type="EMBL" id="ML769878">
    <property type="protein sequence ID" value="KAE9386459.1"/>
    <property type="molecule type" value="Genomic_DNA"/>
</dbReference>
<gene>
    <name evidence="1" type="ORF">BT96DRAFT_790637</name>
</gene>
<protein>
    <recommendedName>
        <fullName evidence="3">Prolyl 4-hydroxylase alpha subunit Fe(2+) 2OG dioxygenase domain-containing protein</fullName>
    </recommendedName>
</protein>
<dbReference type="OrthoDB" id="3202607at2759"/>
<accession>A0A6A4GL40</accession>
<reference evidence="1" key="1">
    <citation type="journal article" date="2019" name="Environ. Microbiol.">
        <title>Fungal ecological strategies reflected in gene transcription - a case study of two litter decomposers.</title>
        <authorList>
            <person name="Barbi F."/>
            <person name="Kohler A."/>
            <person name="Barry K."/>
            <person name="Baskaran P."/>
            <person name="Daum C."/>
            <person name="Fauchery L."/>
            <person name="Ihrmark K."/>
            <person name="Kuo A."/>
            <person name="LaButti K."/>
            <person name="Lipzen A."/>
            <person name="Morin E."/>
            <person name="Grigoriev I.V."/>
            <person name="Henrissat B."/>
            <person name="Lindahl B."/>
            <person name="Martin F."/>
        </authorList>
    </citation>
    <scope>NUCLEOTIDE SEQUENCE</scope>
    <source>
        <strain evidence="1">JB14</strain>
    </source>
</reference>
<name>A0A6A4GL40_9AGAR</name>
<evidence type="ECO:0000313" key="2">
    <source>
        <dbReference type="Proteomes" id="UP000799118"/>
    </source>
</evidence>
<feature type="non-terminal residue" evidence="1">
    <location>
        <position position="100"/>
    </location>
</feature>
<evidence type="ECO:0000313" key="1">
    <source>
        <dbReference type="EMBL" id="KAE9386459.1"/>
    </source>
</evidence>
<evidence type="ECO:0008006" key="3">
    <source>
        <dbReference type="Google" id="ProtNLM"/>
    </source>
</evidence>
<proteinExistence type="predicted"/>
<sequence>CGVGAVGPYNYREGAHLILWELGIVVEFPPGCAFIFPSASISHANIPIGPDERRHSIAFFTAAGNLRYYHNGFMTDKEFKERASKEQRKAWDLYRKNLWK</sequence>
<dbReference type="Gene3D" id="3.60.130.30">
    <property type="match status" value="1"/>
</dbReference>
<feature type="non-terminal residue" evidence="1">
    <location>
        <position position="1"/>
    </location>
</feature>
<dbReference type="AlphaFoldDB" id="A0A6A4GL40"/>